<keyword evidence="3" id="KW-0255">Endonuclease</keyword>
<keyword evidence="5" id="KW-1015">Disulfide bond</keyword>
<dbReference type="InterPro" id="IPR036430">
    <property type="entry name" value="RNase_T2-like_sf"/>
</dbReference>
<dbReference type="CDD" id="cd01061">
    <property type="entry name" value="RNase_T2_euk"/>
    <property type="match status" value="1"/>
</dbReference>
<dbReference type="Pfam" id="PF00445">
    <property type="entry name" value="Ribonuclease_T2"/>
    <property type="match status" value="1"/>
</dbReference>
<dbReference type="Gene3D" id="3.90.730.10">
    <property type="entry name" value="Ribonuclease T2-like"/>
    <property type="match status" value="1"/>
</dbReference>
<dbReference type="InterPro" id="IPR018188">
    <property type="entry name" value="RNase_T2_His_AS_1"/>
</dbReference>
<keyword evidence="2" id="KW-0540">Nuclease</keyword>
<reference evidence="9 10" key="1">
    <citation type="submission" date="2024-11" db="EMBL/GenBank/DDBJ databases">
        <title>A near-complete genome assembly of Cinchona calisaya.</title>
        <authorList>
            <person name="Lian D.C."/>
            <person name="Zhao X.W."/>
            <person name="Wei L."/>
        </authorList>
    </citation>
    <scope>NUCLEOTIDE SEQUENCE [LARGE SCALE GENOMIC DNA]</scope>
    <source>
        <tissue evidence="9">Nenye</tissue>
    </source>
</reference>
<dbReference type="PANTHER" id="PTHR11240:SF75">
    <property type="entry name" value="RIBONUCLEASE 3"/>
    <property type="match status" value="1"/>
</dbReference>
<dbReference type="EMBL" id="JBJUIK010000012">
    <property type="protein sequence ID" value="KAL3511120.1"/>
    <property type="molecule type" value="Genomic_DNA"/>
</dbReference>
<dbReference type="PROSITE" id="PS00531">
    <property type="entry name" value="RNASE_T2_2"/>
    <property type="match status" value="1"/>
</dbReference>
<dbReference type="InterPro" id="IPR001568">
    <property type="entry name" value="RNase_T2-like"/>
</dbReference>
<dbReference type="GO" id="GO:0016829">
    <property type="term" value="F:lyase activity"/>
    <property type="evidence" value="ECO:0007669"/>
    <property type="project" value="UniProtKB-KW"/>
</dbReference>
<evidence type="ECO:0000313" key="9">
    <source>
        <dbReference type="EMBL" id="KAL3511120.1"/>
    </source>
</evidence>
<evidence type="ECO:0000256" key="5">
    <source>
        <dbReference type="ARBA" id="ARBA00023157"/>
    </source>
</evidence>
<keyword evidence="10" id="KW-1185">Reference proteome</keyword>
<feature type="active site" evidence="7">
    <location>
        <position position="202"/>
    </location>
</feature>
<evidence type="ECO:0000256" key="1">
    <source>
        <dbReference type="ARBA" id="ARBA00007469"/>
    </source>
</evidence>
<evidence type="ECO:0000256" key="8">
    <source>
        <dbReference type="RuleBase" id="RU004328"/>
    </source>
</evidence>
<dbReference type="GO" id="GO:0004519">
    <property type="term" value="F:endonuclease activity"/>
    <property type="evidence" value="ECO:0007669"/>
    <property type="project" value="UniProtKB-KW"/>
</dbReference>
<keyword evidence="4" id="KW-0378">Hydrolase</keyword>
<comment type="caution">
    <text evidence="9">The sequence shown here is derived from an EMBL/GenBank/DDBJ whole genome shotgun (WGS) entry which is preliminary data.</text>
</comment>
<proteinExistence type="inferred from homology"/>
<dbReference type="GO" id="GO:0016787">
    <property type="term" value="F:hydrolase activity"/>
    <property type="evidence" value="ECO:0007669"/>
    <property type="project" value="UniProtKB-KW"/>
</dbReference>
<dbReference type="PROSITE" id="PS00530">
    <property type="entry name" value="RNASE_T2_1"/>
    <property type="match status" value="1"/>
</dbReference>
<accession>A0ABD2YYI0</accession>
<evidence type="ECO:0000256" key="2">
    <source>
        <dbReference type="ARBA" id="ARBA00022722"/>
    </source>
</evidence>
<feature type="active site" evidence="7">
    <location>
        <position position="198"/>
    </location>
</feature>
<sequence length="307" mass="34912">MRQLKVVTFDDAMAVGWSMYRILKLVQKSDKQKHRYVLEMHRNAVLVRKVINSFIRQSMAVFSESTNFKEGIPVLSRGSDQDFDFFYLVLQWPASYCDTKKSCCFPTPGKPEADFGVHGLWPNYNNGSYPANCNTTKLYDESKVFLTYALKICVQYQGLFLYRGLFTHQIQDLIPAMQKYWPSLNCPSSNGTNFWSHEWDKHGTCTVLDQHSYFKAVLILRKKSNLLQALTSAGIKPDNGLYSLDSIKKAIKNGTGLDAAVECNKDACGHDQLYQVYLCVDKSASELINCPVLPKKQCTTVVEFPAF</sequence>
<dbReference type="AlphaFoldDB" id="A0ABD2YYI0"/>
<protein>
    <submittedName>
        <fullName evidence="9">Uncharacterized protein</fullName>
    </submittedName>
</protein>
<dbReference type="SUPFAM" id="SSF55895">
    <property type="entry name" value="Ribonuclease Rh-like"/>
    <property type="match status" value="1"/>
</dbReference>
<dbReference type="PANTHER" id="PTHR11240">
    <property type="entry name" value="RIBONUCLEASE T2"/>
    <property type="match status" value="1"/>
</dbReference>
<feature type="active site" evidence="7">
    <location>
        <position position="118"/>
    </location>
</feature>
<evidence type="ECO:0000256" key="4">
    <source>
        <dbReference type="ARBA" id="ARBA00022801"/>
    </source>
</evidence>
<comment type="similarity">
    <text evidence="1 8">Belongs to the RNase T2 family.</text>
</comment>
<organism evidence="9 10">
    <name type="scientific">Cinchona calisaya</name>
    <dbReference type="NCBI Taxonomy" id="153742"/>
    <lineage>
        <taxon>Eukaryota</taxon>
        <taxon>Viridiplantae</taxon>
        <taxon>Streptophyta</taxon>
        <taxon>Embryophyta</taxon>
        <taxon>Tracheophyta</taxon>
        <taxon>Spermatophyta</taxon>
        <taxon>Magnoliopsida</taxon>
        <taxon>eudicotyledons</taxon>
        <taxon>Gunneridae</taxon>
        <taxon>Pentapetalae</taxon>
        <taxon>asterids</taxon>
        <taxon>lamiids</taxon>
        <taxon>Gentianales</taxon>
        <taxon>Rubiaceae</taxon>
        <taxon>Cinchonoideae</taxon>
        <taxon>Cinchoneae</taxon>
        <taxon>Cinchona</taxon>
    </lineage>
</organism>
<evidence type="ECO:0000256" key="6">
    <source>
        <dbReference type="ARBA" id="ARBA00023239"/>
    </source>
</evidence>
<evidence type="ECO:0000256" key="7">
    <source>
        <dbReference type="PIRSR" id="PIRSR633697-1"/>
    </source>
</evidence>
<dbReference type="InterPro" id="IPR033130">
    <property type="entry name" value="RNase_T2_His_AS_2"/>
</dbReference>
<dbReference type="InterPro" id="IPR033697">
    <property type="entry name" value="Ribonuclease_T2_eukaryotic"/>
</dbReference>
<evidence type="ECO:0000313" key="10">
    <source>
        <dbReference type="Proteomes" id="UP001630127"/>
    </source>
</evidence>
<keyword evidence="6" id="KW-0456">Lyase</keyword>
<name>A0ABD2YYI0_9GENT</name>
<evidence type="ECO:0000256" key="3">
    <source>
        <dbReference type="ARBA" id="ARBA00022759"/>
    </source>
</evidence>
<gene>
    <name evidence="9" type="ORF">ACH5RR_030521</name>
</gene>
<dbReference type="Proteomes" id="UP001630127">
    <property type="component" value="Unassembled WGS sequence"/>
</dbReference>